<evidence type="ECO:0000313" key="7">
    <source>
        <dbReference type="Proteomes" id="UP001140453"/>
    </source>
</evidence>
<dbReference type="InterPro" id="IPR036322">
    <property type="entry name" value="WD40_repeat_dom_sf"/>
</dbReference>
<feature type="region of interest" description="Disordered" evidence="4">
    <location>
        <begin position="508"/>
        <end position="537"/>
    </location>
</feature>
<dbReference type="SUPFAM" id="SSF52799">
    <property type="entry name" value="(Phosphotyrosine protein) phosphatases II"/>
    <property type="match status" value="1"/>
</dbReference>
<feature type="compositionally biased region" description="Polar residues" evidence="4">
    <location>
        <begin position="256"/>
        <end position="267"/>
    </location>
</feature>
<feature type="region of interest" description="Disordered" evidence="4">
    <location>
        <begin position="675"/>
        <end position="713"/>
    </location>
</feature>
<gene>
    <name evidence="6" type="primary">YMR1</name>
    <name evidence="6" type="ORF">N0V93_005546</name>
</gene>
<dbReference type="Pfam" id="PF12896">
    <property type="entry name" value="ANAPC4"/>
    <property type="match status" value="1"/>
</dbReference>
<dbReference type="GO" id="GO:0005737">
    <property type="term" value="C:cytoplasm"/>
    <property type="evidence" value="ECO:0007669"/>
    <property type="project" value="TreeGrafter"/>
</dbReference>
<dbReference type="PANTHER" id="PTHR10807">
    <property type="entry name" value="MYOTUBULARIN-RELATED"/>
    <property type="match status" value="1"/>
</dbReference>
<name>A0A9W9CY94_9PEZI</name>
<dbReference type="InterPro" id="IPR015943">
    <property type="entry name" value="WD40/YVTN_repeat-like_dom_sf"/>
</dbReference>
<keyword evidence="7" id="KW-1185">Reference proteome</keyword>
<evidence type="ECO:0000313" key="6">
    <source>
        <dbReference type="EMBL" id="KAJ4391926.1"/>
    </source>
</evidence>
<evidence type="ECO:0000256" key="2">
    <source>
        <dbReference type="PIRSR" id="PIRSR630564-1"/>
    </source>
</evidence>
<feature type="binding site" evidence="3">
    <location>
        <begin position="413"/>
        <end position="419"/>
    </location>
    <ligand>
        <name>substrate</name>
    </ligand>
</feature>
<feature type="binding site" evidence="3">
    <location>
        <begin position="349"/>
        <end position="350"/>
    </location>
    <ligand>
        <name>substrate</name>
    </ligand>
</feature>
<sequence>MLEVRQTIENVTAVARGETTVGCLKLTDFHIIFTAPPRKSDSAAKNDTERPREIWLAYPMLSGAEFRPTAPATGSQPGMRLRGRDFYYLNLHFPDNKTATDAYNFIKARTCRLGSIDKLYAFSYRAHPKERHIRGWDFYNIREEFKRQGISEKLQDRGWRITDINKDYSFCPTYPSVLVVPTKIKDPTLKYAGKHRTRCRVPTLTYLHPVNNCSITRSSQPRVGLTGNRNAQDEALVAACFSNPYFQELAHLLNTEPTPSAPEQDSSQSDKFDGDGSSGVDHADTELLDAADATFDENGKRLVFGAQQHNLIIDARPAINSMAMQVVGKGSENMEYYKFASKAYLNIQNIHVMRNSLEKVISALKHGDISDGRPNQDLLAKSEWLKHIRGILDGSALIARQVGIQHSHVLIHCSDGWDRTSQLSALSQLMLDPFYRTLKGFIVLVEKDWLSFGHMFHQRSGFLNHEKWFTTQNDAMAGSKIEPGENEGPAEMLDKTFEGAKRLLRQALSSEKDKDDSDIDPLTEQESSVVEDQATRPKEMSPVFHQFLDAVYQLLRQYPTRFEFNERFLRRLFYHLYSCQYGTFLLNNEKQRKDAKLHEKTTSVWDYFLSRPDTFINPDYDPLVNDHIRGQERLIFPRLDDIRWWYQLFGRTDNEMNSALDADAARKDRVAEALESVNASPRPGNSPPDSESGTPQPIGSQQQTNSTTPTFGNTVLAGVEVPSAKVNTASAIGSLTKGLSGLGLGDLGKKFEDTGNTGAREQEMSVLRYAFESAFGGQLRISEIDQDLWEANFLGEPFTLNSTELMDFEFLDHDEALSVFRSPRPSDSLDELEKLAVRERMLKETGDYPPSYAFRFETHNTFSLEGLSPPPITDMFEEEVGGFSDTRPSESLGEPRPLISGPLEENPWENEVAKVCNKADEEEEEKEDDDDDNLSLFSDSTFPTPISATLLASSPSLNLVATVTNDNTLAIRRAHGELVSSSSERGRSIQALCWKADGQFLAVAWDDGTIGLLNVENTKVVHRINVKDGDTQLAPITYIAWAQNLTGKRHFGQNGDKFSKLRGLVPGDYASEDAKDTINLVDLPHALTFLEIDTSLPKISPLPVSGGTGDDMFVFSTTASLESMFMPPRAEDNDVVDVMVATTREGDVHLSIYDSFPIGSFKVPIKNGPSPSSSQELNGTFELCLHASHSEVSTHALLMRPTGEEKLEALYLVPMDLRFVSYSPVNLSLLASKTTTLQKLLRYMLQAQAHIRNEWQSTRELPRRFLNIVQEDLASMKSGPTDIVQALYHTVLTGHVYQPVRDWLVDSIGDRGHKRWDKAVIPGLEAVRSLIHENILPAMERVTLILSRLSGIARFHEEDDQIGFTNADITRLVDILAALTLVYNRVLLIVIEELEVFRTFSSWVRITIDRVSTSNPSDEIMEKEALLDPAKVLTYIERYLVRSPMAVFLDTAGNFGDSRHGLEGSTNVLDEVDKQLRLDDEGKPFERTIPQISSLFDLLVNKAGDVFKNIAEAEKRSVRFGQAVKLDLAGCFSDPATVGSVDMTMLSLHRPDGVDGIVYTAVLSKERPHTVGIFEAKVEIINGISSAPVISNASADLDLSHSAQLLDIKFLNDRVLLLLCQEEDRPPHLIYIPFRQAPFTMQNLSFPEDLSAFAPVQMEVLGPNDSRAGVPARVALLGKDLANHKVFALRGDRELIAV</sequence>
<proteinExistence type="inferred from homology"/>
<dbReference type="InterPro" id="IPR010569">
    <property type="entry name" value="Myotubularin-like_Pase_dom"/>
</dbReference>
<dbReference type="Gene3D" id="2.30.29.30">
    <property type="entry name" value="Pleckstrin-homology domain (PH domain)/Phosphotyrosine-binding domain (PTB)"/>
    <property type="match status" value="1"/>
</dbReference>
<feature type="active site" description="Phosphocysteine intermediate" evidence="2">
    <location>
        <position position="413"/>
    </location>
</feature>
<dbReference type="Pfam" id="PF06602">
    <property type="entry name" value="Myotub-related"/>
    <property type="match status" value="1"/>
</dbReference>
<dbReference type="InterPro" id="IPR029021">
    <property type="entry name" value="Prot-tyrosine_phosphatase-like"/>
</dbReference>
<protein>
    <submittedName>
        <fullName evidence="6">Phosphatidylinositol-3-phosphatase ymr1</fullName>
    </submittedName>
</protein>
<evidence type="ECO:0000256" key="3">
    <source>
        <dbReference type="PIRSR" id="PIRSR630564-2"/>
    </source>
</evidence>
<dbReference type="InterPro" id="IPR024977">
    <property type="entry name" value="Apc4-like_WD40_dom"/>
</dbReference>
<accession>A0A9W9CY94</accession>
<dbReference type="EMBL" id="JAPEVB010000003">
    <property type="protein sequence ID" value="KAJ4391926.1"/>
    <property type="molecule type" value="Genomic_DNA"/>
</dbReference>
<dbReference type="PROSITE" id="PS00383">
    <property type="entry name" value="TYR_PHOSPHATASE_1"/>
    <property type="match status" value="1"/>
</dbReference>
<dbReference type="InterPro" id="IPR030564">
    <property type="entry name" value="Myotubularin"/>
</dbReference>
<feature type="region of interest" description="Disordered" evidence="4">
    <location>
        <begin position="882"/>
        <end position="910"/>
    </location>
</feature>
<feature type="compositionally biased region" description="Polar residues" evidence="4">
    <location>
        <begin position="687"/>
        <end position="713"/>
    </location>
</feature>
<dbReference type="Proteomes" id="UP001140453">
    <property type="component" value="Unassembled WGS sequence"/>
</dbReference>
<reference evidence="6" key="1">
    <citation type="submission" date="2022-10" db="EMBL/GenBank/DDBJ databases">
        <title>Tapping the CABI collections for fungal endophytes: first genome assemblies for Collariella, Neodidymelliopsis, Ascochyta clinopodiicola, Didymella pomorum, Didymosphaeria variabile, Neocosmospora piperis and Neocucurbitaria cava.</title>
        <authorList>
            <person name="Hill R."/>
        </authorList>
    </citation>
    <scope>NUCLEOTIDE SEQUENCE</scope>
    <source>
        <strain evidence="6">IMI 355082</strain>
    </source>
</reference>
<evidence type="ECO:0000259" key="5">
    <source>
        <dbReference type="PROSITE" id="PS51339"/>
    </source>
</evidence>
<evidence type="ECO:0000256" key="1">
    <source>
        <dbReference type="ARBA" id="ARBA00007471"/>
    </source>
</evidence>
<organism evidence="6 7">
    <name type="scientific">Gnomoniopsis smithogilvyi</name>
    <dbReference type="NCBI Taxonomy" id="1191159"/>
    <lineage>
        <taxon>Eukaryota</taxon>
        <taxon>Fungi</taxon>
        <taxon>Dikarya</taxon>
        <taxon>Ascomycota</taxon>
        <taxon>Pezizomycotina</taxon>
        <taxon>Sordariomycetes</taxon>
        <taxon>Sordariomycetidae</taxon>
        <taxon>Diaporthales</taxon>
        <taxon>Gnomoniaceae</taxon>
        <taxon>Gnomoniopsis</taxon>
    </lineage>
</organism>
<dbReference type="InterPro" id="IPR011993">
    <property type="entry name" value="PH-like_dom_sf"/>
</dbReference>
<dbReference type="GO" id="GO:0046856">
    <property type="term" value="P:phosphatidylinositol dephosphorylation"/>
    <property type="evidence" value="ECO:0007669"/>
    <property type="project" value="TreeGrafter"/>
</dbReference>
<dbReference type="InterPro" id="IPR024790">
    <property type="entry name" value="APC4_long_dom"/>
</dbReference>
<dbReference type="PANTHER" id="PTHR10807:SF128">
    <property type="entry name" value="PHOSPHATIDYLINOSITOL-3,5-BISPHOSPHATE 3-PHOSPHATASE"/>
    <property type="match status" value="1"/>
</dbReference>
<dbReference type="Pfam" id="PF12894">
    <property type="entry name" value="ANAPC4_WD40"/>
    <property type="match status" value="1"/>
</dbReference>
<dbReference type="PROSITE" id="PS51339">
    <property type="entry name" value="PPASE_MYOTUBULARIN"/>
    <property type="match status" value="1"/>
</dbReference>
<comment type="similarity">
    <text evidence="1">Belongs to the protein-tyrosine phosphatase family. Non-receptor class myotubularin subfamily.</text>
</comment>
<comment type="caution">
    <text evidence="6">The sequence shown here is derived from an EMBL/GenBank/DDBJ whole genome shotgun (WGS) entry which is preliminary data.</text>
</comment>
<feature type="region of interest" description="Disordered" evidence="4">
    <location>
        <begin position="256"/>
        <end position="281"/>
    </location>
</feature>
<evidence type="ECO:0000256" key="4">
    <source>
        <dbReference type="SAM" id="MobiDB-lite"/>
    </source>
</evidence>
<dbReference type="Gene3D" id="2.130.10.10">
    <property type="entry name" value="YVTN repeat-like/Quinoprotein amine dehydrogenase"/>
    <property type="match status" value="1"/>
</dbReference>
<dbReference type="SUPFAM" id="SSF50978">
    <property type="entry name" value="WD40 repeat-like"/>
    <property type="match status" value="1"/>
</dbReference>
<dbReference type="GO" id="GO:0016020">
    <property type="term" value="C:membrane"/>
    <property type="evidence" value="ECO:0007669"/>
    <property type="project" value="TreeGrafter"/>
</dbReference>
<dbReference type="OrthoDB" id="271628at2759"/>
<feature type="domain" description="Myotubularin phosphatase" evidence="5">
    <location>
        <begin position="135"/>
        <end position="649"/>
    </location>
</feature>
<dbReference type="InterPro" id="IPR016130">
    <property type="entry name" value="Tyr_Pase_AS"/>
</dbReference>
<dbReference type="GO" id="GO:0004438">
    <property type="term" value="F:phosphatidylinositol-3-phosphate phosphatase activity"/>
    <property type="evidence" value="ECO:0007669"/>
    <property type="project" value="TreeGrafter"/>
</dbReference>